<reference evidence="1" key="1">
    <citation type="submission" date="2022-04" db="EMBL/GenBank/DDBJ databases">
        <title>Genome of the entomopathogenic fungus Entomophthora muscae.</title>
        <authorList>
            <person name="Elya C."/>
            <person name="Lovett B.R."/>
            <person name="Lee E."/>
            <person name="Macias A.M."/>
            <person name="Hajek A.E."/>
            <person name="De Bivort B.L."/>
            <person name="Kasson M.T."/>
            <person name="De Fine Licht H.H."/>
            <person name="Stajich J.E."/>
        </authorList>
    </citation>
    <scope>NUCLEOTIDE SEQUENCE</scope>
    <source>
        <strain evidence="1">Berkeley</strain>
    </source>
</reference>
<accession>A0ACC2RR25</accession>
<evidence type="ECO:0000313" key="1">
    <source>
        <dbReference type="EMBL" id="KAJ9052531.1"/>
    </source>
</evidence>
<dbReference type="Proteomes" id="UP001165960">
    <property type="component" value="Unassembled WGS sequence"/>
</dbReference>
<evidence type="ECO:0000313" key="2">
    <source>
        <dbReference type="Proteomes" id="UP001165960"/>
    </source>
</evidence>
<proteinExistence type="predicted"/>
<protein>
    <submittedName>
        <fullName evidence="1">Uncharacterized protein</fullName>
    </submittedName>
</protein>
<comment type="caution">
    <text evidence="1">The sequence shown here is derived from an EMBL/GenBank/DDBJ whole genome shotgun (WGS) entry which is preliminary data.</text>
</comment>
<dbReference type="EMBL" id="QTSX02006648">
    <property type="protein sequence ID" value="KAJ9052531.1"/>
    <property type="molecule type" value="Genomic_DNA"/>
</dbReference>
<sequence length="459" mass="53796">MPPQILMAPAAVCSFDSEAVQRLTKEGETILIFDRKVYNVTKFLKYHPGGDHLIKAVAGKDVTEIMRAMHHNSILVTKLPRYCIGEFYEDIALMEPIKRARIEKKVRLSEAYHNLEKTLIADGIYEPNHRFYIRELIKCMCLFITSLYLAFFGPRHLPNFCTSALLMSLYWHQSALFFHDLAHRYVTFDAKFDYIVAVILSNLFSGTCVGWWKHNHNIHHIVTNDPECDPDIQHMPFLAYSTKFFSSLYSKYYGHEMTFDLPSRFLVSIQHYLFYVIMMFARFNLYALGIRHLLSRPCPMKRLEVACVSSFFIWFSLMLSTFPDWKCRIAFVVFTHFPQAILHLQLVMSHSFMPIESVEEDDLFVLRQLRTSIDIDCPEWLDWFHGGLNFQVLHHLFPRVPRPHFRRLLVHVKRFCEEQGLERHSVDFTNGNYRLIGCLKDVADQVSLLINVAKDAKAH</sequence>
<organism evidence="1 2">
    <name type="scientific">Entomophthora muscae</name>
    <dbReference type="NCBI Taxonomy" id="34485"/>
    <lineage>
        <taxon>Eukaryota</taxon>
        <taxon>Fungi</taxon>
        <taxon>Fungi incertae sedis</taxon>
        <taxon>Zoopagomycota</taxon>
        <taxon>Entomophthoromycotina</taxon>
        <taxon>Entomophthoromycetes</taxon>
        <taxon>Entomophthorales</taxon>
        <taxon>Entomophthoraceae</taxon>
        <taxon>Entomophthora</taxon>
    </lineage>
</organism>
<gene>
    <name evidence="1" type="ORF">DSO57_1033194</name>
</gene>
<name>A0ACC2RR25_9FUNG</name>
<keyword evidence="2" id="KW-1185">Reference proteome</keyword>